<dbReference type="AlphaFoldDB" id="A0A9W9N238"/>
<dbReference type="GeneID" id="83177775"/>
<reference evidence="1" key="2">
    <citation type="journal article" date="2023" name="IMA Fungus">
        <title>Comparative genomic study of the Penicillium genus elucidates a diverse pangenome and 15 lateral gene transfer events.</title>
        <authorList>
            <person name="Petersen C."/>
            <person name="Sorensen T."/>
            <person name="Nielsen M.R."/>
            <person name="Sondergaard T.E."/>
            <person name="Sorensen J.L."/>
            <person name="Fitzpatrick D.A."/>
            <person name="Frisvad J.C."/>
            <person name="Nielsen K.L."/>
        </authorList>
    </citation>
    <scope>NUCLEOTIDE SEQUENCE</scope>
    <source>
        <strain evidence="1">IBT 15544</strain>
    </source>
</reference>
<keyword evidence="2" id="KW-1185">Reference proteome</keyword>
<evidence type="ECO:0000313" key="1">
    <source>
        <dbReference type="EMBL" id="KAJ5211766.1"/>
    </source>
</evidence>
<dbReference type="OrthoDB" id="5336600at2759"/>
<evidence type="ECO:0000313" key="2">
    <source>
        <dbReference type="Proteomes" id="UP001150904"/>
    </source>
</evidence>
<dbReference type="InterPro" id="IPR036291">
    <property type="entry name" value="NAD(P)-bd_dom_sf"/>
</dbReference>
<comment type="caution">
    <text evidence="1">The sequence shown here is derived from an EMBL/GenBank/DDBJ whole genome shotgun (WGS) entry which is preliminary data.</text>
</comment>
<gene>
    <name evidence="1" type="ORF">N7498_003412</name>
</gene>
<dbReference type="EMBL" id="JAPQKR010000008">
    <property type="protein sequence ID" value="KAJ5211766.1"/>
    <property type="molecule type" value="Genomic_DNA"/>
</dbReference>
<proteinExistence type="predicted"/>
<organism evidence="1 2">
    <name type="scientific">Penicillium cinerascens</name>
    <dbReference type="NCBI Taxonomy" id="70096"/>
    <lineage>
        <taxon>Eukaryota</taxon>
        <taxon>Fungi</taxon>
        <taxon>Dikarya</taxon>
        <taxon>Ascomycota</taxon>
        <taxon>Pezizomycotina</taxon>
        <taxon>Eurotiomycetes</taxon>
        <taxon>Eurotiomycetidae</taxon>
        <taxon>Eurotiales</taxon>
        <taxon>Aspergillaceae</taxon>
        <taxon>Penicillium</taxon>
    </lineage>
</organism>
<dbReference type="SUPFAM" id="SSF51735">
    <property type="entry name" value="NAD(P)-binding Rossmann-fold domains"/>
    <property type="match status" value="1"/>
</dbReference>
<reference evidence="1" key="1">
    <citation type="submission" date="2022-12" db="EMBL/GenBank/DDBJ databases">
        <authorList>
            <person name="Petersen C."/>
        </authorList>
    </citation>
    <scope>NUCLEOTIDE SEQUENCE</scope>
    <source>
        <strain evidence="1">IBT 15544</strain>
    </source>
</reference>
<accession>A0A9W9N238</accession>
<dbReference type="Proteomes" id="UP001150904">
    <property type="component" value="Unassembled WGS sequence"/>
</dbReference>
<sequence length="111" mass="11893">MRRAADAGDASSLKAALDWSLEQLGSKLDVLSYNAGRASESFVTGLRLRLSISAVGTLVAGQWFREHARLDRVAKGELPLFLVTGEVLDREPNPEIVSLSAVKAASQTITP</sequence>
<name>A0A9W9N238_9EURO</name>
<protein>
    <submittedName>
        <fullName evidence="1">NAD(P)-binding protein</fullName>
    </submittedName>
</protein>
<dbReference type="RefSeq" id="XP_058309936.1">
    <property type="nucleotide sequence ID" value="XM_058450474.1"/>
</dbReference>